<feature type="compositionally biased region" description="Basic and acidic residues" evidence="1">
    <location>
        <begin position="107"/>
        <end position="119"/>
    </location>
</feature>
<gene>
    <name evidence="2" type="ORF">RFI_07318</name>
</gene>
<dbReference type="Proteomes" id="UP000023152">
    <property type="component" value="Unassembled WGS sequence"/>
</dbReference>
<dbReference type="EMBL" id="ASPP01005837">
    <property type="protein sequence ID" value="ETO29803.1"/>
    <property type="molecule type" value="Genomic_DNA"/>
</dbReference>
<feature type="region of interest" description="Disordered" evidence="1">
    <location>
        <begin position="94"/>
        <end position="126"/>
    </location>
</feature>
<keyword evidence="3" id="KW-1185">Reference proteome</keyword>
<proteinExistence type="predicted"/>
<evidence type="ECO:0000313" key="2">
    <source>
        <dbReference type="EMBL" id="ETO29803.1"/>
    </source>
</evidence>
<organism evidence="2 3">
    <name type="scientific">Reticulomyxa filosa</name>
    <dbReference type="NCBI Taxonomy" id="46433"/>
    <lineage>
        <taxon>Eukaryota</taxon>
        <taxon>Sar</taxon>
        <taxon>Rhizaria</taxon>
        <taxon>Retaria</taxon>
        <taxon>Foraminifera</taxon>
        <taxon>Monothalamids</taxon>
        <taxon>Reticulomyxidae</taxon>
        <taxon>Reticulomyxa</taxon>
    </lineage>
</organism>
<name>X6NV84_RETFI</name>
<comment type="caution">
    <text evidence="2">The sequence shown here is derived from an EMBL/GenBank/DDBJ whole genome shotgun (WGS) entry which is preliminary data.</text>
</comment>
<feature type="compositionally biased region" description="Polar residues" evidence="1">
    <location>
        <begin position="94"/>
        <end position="106"/>
    </location>
</feature>
<evidence type="ECO:0000256" key="1">
    <source>
        <dbReference type="SAM" id="MobiDB-lite"/>
    </source>
</evidence>
<protein>
    <submittedName>
        <fullName evidence="2">Uncharacterized protein</fullName>
    </submittedName>
</protein>
<reference evidence="2 3" key="1">
    <citation type="journal article" date="2013" name="Curr. Biol.">
        <title>The Genome of the Foraminiferan Reticulomyxa filosa.</title>
        <authorList>
            <person name="Glockner G."/>
            <person name="Hulsmann N."/>
            <person name="Schleicher M."/>
            <person name="Noegel A.A."/>
            <person name="Eichinger L."/>
            <person name="Gallinger C."/>
            <person name="Pawlowski J."/>
            <person name="Sierra R."/>
            <person name="Euteneuer U."/>
            <person name="Pillet L."/>
            <person name="Moustafa A."/>
            <person name="Platzer M."/>
            <person name="Groth M."/>
            <person name="Szafranski K."/>
            <person name="Schliwa M."/>
        </authorList>
    </citation>
    <scope>NUCLEOTIDE SEQUENCE [LARGE SCALE GENOMIC DNA]</scope>
</reference>
<dbReference type="AlphaFoldDB" id="X6NV84"/>
<evidence type="ECO:0000313" key="3">
    <source>
        <dbReference type="Proteomes" id="UP000023152"/>
    </source>
</evidence>
<sequence>MRHIHMNMTESSQDQTQNLKDAENVGPCLEGSKSKITSNICNKNFKSNIQHVEDTTNQHVVDEMNVDESSQPAMIRFDSPPSAFPFLQSSKAQPMNKVMDSTQSPGSERHCRDKNKSMESEDQQLTSKTKVKQCECYHSPRINMLEKHEDTDCLTSLTKHEIHFVNFFQTVSKIAATEEKRKSVSPLAPLVITPHSTSPIQKFCPYFFL</sequence>
<accession>X6NV84</accession>